<dbReference type="EMBL" id="JAEHFX010000001">
    <property type="protein sequence ID" value="MBK0401940.1"/>
    <property type="molecule type" value="Genomic_DNA"/>
</dbReference>
<feature type="transmembrane region" description="Helical" evidence="1">
    <location>
        <begin position="194"/>
        <end position="214"/>
    </location>
</feature>
<dbReference type="RefSeq" id="WP_200504539.1">
    <property type="nucleotide sequence ID" value="NZ_JAEHFX010000001.1"/>
</dbReference>
<sequence>MHSPQLASQRLPAPDLIRGIALVGIGAENILSFNAANEHIALFAASFPEPVSQALLSVFMLFFRGKFYPVFALLFGFATAFSFAQRGHKPFFRRSLFIALLGLTQLVFIWNGDVLLQYALLGLLLFSLKDLPDRILLSLSAILFLLSFLPAGFLPPNPTVFSGIPPEVYAKGSFLTLLRYRLPEFLHGLASPEFLLFLARIFAFMILGFFLGRNQKFKQWLQFSTVSRYFIIGLLSFMVCGALLQFSGLRGEAIRPAHLEVIKAIILALFFLANVSLFVLVPLLLFLRFPAMRFWQLYIAAGRLTLSHYLFQNLLFSFVFYGYGLRFYLQVPPLQLWLAYGLLMLMQALVSVWWLRNFKLGPVEKALRKFAYDHK</sequence>
<keyword evidence="1" id="KW-1133">Transmembrane helix</keyword>
<dbReference type="Pfam" id="PF04235">
    <property type="entry name" value="DUF418"/>
    <property type="match status" value="1"/>
</dbReference>
<evidence type="ECO:0000313" key="4">
    <source>
        <dbReference type="Proteomes" id="UP000644147"/>
    </source>
</evidence>
<evidence type="ECO:0000259" key="2">
    <source>
        <dbReference type="Pfam" id="PF04235"/>
    </source>
</evidence>
<organism evidence="3 4">
    <name type="scientific">Adhaeribacter terrigena</name>
    <dbReference type="NCBI Taxonomy" id="2793070"/>
    <lineage>
        <taxon>Bacteria</taxon>
        <taxon>Pseudomonadati</taxon>
        <taxon>Bacteroidota</taxon>
        <taxon>Cytophagia</taxon>
        <taxon>Cytophagales</taxon>
        <taxon>Hymenobacteraceae</taxon>
        <taxon>Adhaeribacter</taxon>
    </lineage>
</organism>
<feature type="transmembrane region" description="Helical" evidence="1">
    <location>
        <begin position="67"/>
        <end position="84"/>
    </location>
</feature>
<keyword evidence="1" id="KW-0472">Membrane</keyword>
<reference evidence="3 4" key="1">
    <citation type="submission" date="2020-12" db="EMBL/GenBank/DDBJ databases">
        <title>Bacterial novel species Adhaeribacter sp. BT258 isolated from soil.</title>
        <authorList>
            <person name="Jung H.-Y."/>
        </authorList>
    </citation>
    <scope>NUCLEOTIDE SEQUENCE [LARGE SCALE GENOMIC DNA]</scope>
    <source>
        <strain evidence="3 4">BT258</strain>
    </source>
</reference>
<evidence type="ECO:0000313" key="3">
    <source>
        <dbReference type="EMBL" id="MBK0401940.1"/>
    </source>
</evidence>
<dbReference type="PANTHER" id="PTHR30590">
    <property type="entry name" value="INNER MEMBRANE PROTEIN"/>
    <property type="match status" value="1"/>
</dbReference>
<feature type="transmembrane region" description="Helical" evidence="1">
    <location>
        <begin position="308"/>
        <end position="329"/>
    </location>
</feature>
<feature type="transmembrane region" description="Helical" evidence="1">
    <location>
        <begin position="96"/>
        <end position="128"/>
    </location>
</feature>
<keyword evidence="4" id="KW-1185">Reference proteome</keyword>
<dbReference type="PANTHER" id="PTHR30590:SF2">
    <property type="entry name" value="INNER MEMBRANE PROTEIN"/>
    <property type="match status" value="1"/>
</dbReference>
<dbReference type="InterPro" id="IPR052529">
    <property type="entry name" value="Bact_Transport_Assoc"/>
</dbReference>
<proteinExistence type="predicted"/>
<dbReference type="InterPro" id="IPR007349">
    <property type="entry name" value="DUF418"/>
</dbReference>
<gene>
    <name evidence="3" type="ORF">I5M27_03020</name>
</gene>
<comment type="caution">
    <text evidence="3">The sequence shown here is derived from an EMBL/GenBank/DDBJ whole genome shotgun (WGS) entry which is preliminary data.</text>
</comment>
<keyword evidence="1" id="KW-0812">Transmembrane</keyword>
<feature type="domain" description="DUF418" evidence="2">
    <location>
        <begin position="212"/>
        <end position="372"/>
    </location>
</feature>
<feature type="transmembrane region" description="Helical" evidence="1">
    <location>
        <begin position="135"/>
        <end position="153"/>
    </location>
</feature>
<dbReference type="Proteomes" id="UP000644147">
    <property type="component" value="Unassembled WGS sequence"/>
</dbReference>
<accession>A0ABS1BXX8</accession>
<evidence type="ECO:0000256" key="1">
    <source>
        <dbReference type="SAM" id="Phobius"/>
    </source>
</evidence>
<feature type="transmembrane region" description="Helical" evidence="1">
    <location>
        <begin position="335"/>
        <end position="355"/>
    </location>
</feature>
<feature type="transmembrane region" description="Helical" evidence="1">
    <location>
        <begin position="226"/>
        <end position="244"/>
    </location>
</feature>
<feature type="transmembrane region" description="Helical" evidence="1">
    <location>
        <begin position="264"/>
        <end position="287"/>
    </location>
</feature>
<protein>
    <submittedName>
        <fullName evidence="3">DUF418 domain-containing protein</fullName>
    </submittedName>
</protein>
<name>A0ABS1BXX8_9BACT</name>